<dbReference type="Gene3D" id="2.20.50.20">
    <property type="entry name" value="Lipovitellin. Chain A, domain 3"/>
    <property type="match status" value="1"/>
</dbReference>
<keyword evidence="6" id="KW-1185">Reference proteome</keyword>
<evidence type="ECO:0000256" key="1">
    <source>
        <dbReference type="ARBA" id="ARBA00023157"/>
    </source>
</evidence>
<dbReference type="Pfam" id="PF09172">
    <property type="entry name" value="Vit_open_b-sht"/>
    <property type="match status" value="1"/>
</dbReference>
<evidence type="ECO:0000259" key="3">
    <source>
        <dbReference type="Pfam" id="PF01347"/>
    </source>
</evidence>
<feature type="domain" description="Vitellinogen open beta-sheet" evidence="4">
    <location>
        <begin position="82"/>
        <end position="187"/>
    </location>
</feature>
<sequence length="207" mass="23655">MNTEEDSEIRIAAYKTIMECASDDSIKQIKKILVKEPVNQVGSYIWSHLSNLMETSDPHKQTIRSILEDETLKAEFDMEKRKYSRNYEGSIFLEKINTGATVESDIIWSSKSFIPRSGMFNLTVDLFGNAVNLFEIGGRIEGLEYFLESYFGPNGYFSETNVKAASTETAVDTIKADKMKIDRIDKRVRFSASNISEVFIFSCQYRV</sequence>
<evidence type="ECO:0000313" key="5">
    <source>
        <dbReference type="EMBL" id="KAH3697757.1"/>
    </source>
</evidence>
<gene>
    <name evidence="5" type="ORF">DPMN_085267</name>
</gene>
<dbReference type="InterPro" id="IPR015255">
    <property type="entry name" value="Vitellinogen_open_b-sht"/>
</dbReference>
<dbReference type="InterPro" id="IPR011030">
    <property type="entry name" value="Lipovitellin_superhlx_dom"/>
</dbReference>
<feature type="domain" description="Vitellogenin" evidence="3">
    <location>
        <begin position="1"/>
        <end position="49"/>
    </location>
</feature>
<dbReference type="InterPro" id="IPR015817">
    <property type="entry name" value="Vitellinogen_open_b-sht_sub1"/>
</dbReference>
<organism evidence="5 6">
    <name type="scientific">Dreissena polymorpha</name>
    <name type="common">Zebra mussel</name>
    <name type="synonym">Mytilus polymorpha</name>
    <dbReference type="NCBI Taxonomy" id="45954"/>
    <lineage>
        <taxon>Eukaryota</taxon>
        <taxon>Metazoa</taxon>
        <taxon>Spiralia</taxon>
        <taxon>Lophotrochozoa</taxon>
        <taxon>Mollusca</taxon>
        <taxon>Bivalvia</taxon>
        <taxon>Autobranchia</taxon>
        <taxon>Heteroconchia</taxon>
        <taxon>Euheterodonta</taxon>
        <taxon>Imparidentia</taxon>
        <taxon>Neoheterodontei</taxon>
        <taxon>Myida</taxon>
        <taxon>Dreissenoidea</taxon>
        <taxon>Dreissenidae</taxon>
        <taxon>Dreissena</taxon>
    </lineage>
</organism>
<dbReference type="SUPFAM" id="SSF48431">
    <property type="entry name" value="Lipovitellin-phosvitin complex, superhelical domain"/>
    <property type="match status" value="1"/>
</dbReference>
<protein>
    <submittedName>
        <fullName evidence="5">Uncharacterized protein</fullName>
    </submittedName>
</protein>
<dbReference type="AlphaFoldDB" id="A0A9D3YG41"/>
<dbReference type="EMBL" id="JAIWYP010000016">
    <property type="protein sequence ID" value="KAH3697757.1"/>
    <property type="molecule type" value="Genomic_DNA"/>
</dbReference>
<evidence type="ECO:0000313" key="6">
    <source>
        <dbReference type="Proteomes" id="UP000828390"/>
    </source>
</evidence>
<keyword evidence="1" id="KW-1015">Disulfide bond</keyword>
<reference evidence="5" key="2">
    <citation type="submission" date="2020-11" db="EMBL/GenBank/DDBJ databases">
        <authorList>
            <person name="McCartney M.A."/>
            <person name="Auch B."/>
            <person name="Kono T."/>
            <person name="Mallez S."/>
            <person name="Becker A."/>
            <person name="Gohl D.M."/>
            <person name="Silverstein K.A.T."/>
            <person name="Koren S."/>
            <person name="Bechman K.B."/>
            <person name="Herman A."/>
            <person name="Abrahante J.E."/>
            <person name="Garbe J."/>
        </authorList>
    </citation>
    <scope>NUCLEOTIDE SEQUENCE</scope>
    <source>
        <strain evidence="5">Duluth1</strain>
        <tissue evidence="5">Whole animal</tissue>
    </source>
</reference>
<dbReference type="Gene3D" id="1.25.10.20">
    <property type="entry name" value="Vitellinogen, superhelical"/>
    <property type="match status" value="1"/>
</dbReference>
<comment type="caution">
    <text evidence="5">The sequence shown here is derived from an EMBL/GenBank/DDBJ whole genome shotgun (WGS) entry which is preliminary data.</text>
</comment>
<name>A0A9D3YG41_DREPO</name>
<reference evidence="5" key="1">
    <citation type="journal article" date="2019" name="bioRxiv">
        <title>The Genome of the Zebra Mussel, Dreissena polymorpha: A Resource for Invasive Species Research.</title>
        <authorList>
            <person name="McCartney M.A."/>
            <person name="Auch B."/>
            <person name="Kono T."/>
            <person name="Mallez S."/>
            <person name="Zhang Y."/>
            <person name="Obille A."/>
            <person name="Becker A."/>
            <person name="Abrahante J.E."/>
            <person name="Garbe J."/>
            <person name="Badalamenti J.P."/>
            <person name="Herman A."/>
            <person name="Mangelson H."/>
            <person name="Liachko I."/>
            <person name="Sullivan S."/>
            <person name="Sone E.D."/>
            <person name="Koren S."/>
            <person name="Silverstein K.A.T."/>
            <person name="Beckman K.B."/>
            <person name="Gohl D.M."/>
        </authorList>
    </citation>
    <scope>NUCLEOTIDE SEQUENCE</scope>
    <source>
        <strain evidence="5">Duluth1</strain>
        <tissue evidence="5">Whole animal</tissue>
    </source>
</reference>
<dbReference type="PANTHER" id="PTHR23345:SF15">
    <property type="entry name" value="VITELLOGENIN 1-RELATED"/>
    <property type="match status" value="1"/>
</dbReference>
<dbReference type="InterPro" id="IPR015819">
    <property type="entry name" value="Lipid_transp_b-sht_shell"/>
</dbReference>
<dbReference type="GO" id="GO:0005319">
    <property type="term" value="F:lipid transporter activity"/>
    <property type="evidence" value="ECO:0007669"/>
    <property type="project" value="InterPro"/>
</dbReference>
<dbReference type="InterPro" id="IPR050733">
    <property type="entry name" value="Vitellogenin/Apolipophorin"/>
</dbReference>
<accession>A0A9D3YG41</accession>
<dbReference type="SUPFAM" id="SSF56968">
    <property type="entry name" value="Lipovitellin-phosvitin complex, beta-sheet shell regions"/>
    <property type="match status" value="1"/>
</dbReference>
<keyword evidence="2" id="KW-0325">Glycoprotein</keyword>
<dbReference type="Proteomes" id="UP000828390">
    <property type="component" value="Unassembled WGS sequence"/>
</dbReference>
<dbReference type="Pfam" id="PF01347">
    <property type="entry name" value="Vitellogenin_N"/>
    <property type="match status" value="1"/>
</dbReference>
<proteinExistence type="predicted"/>
<dbReference type="PANTHER" id="PTHR23345">
    <property type="entry name" value="VITELLOGENIN-RELATED"/>
    <property type="match status" value="1"/>
</dbReference>
<evidence type="ECO:0000256" key="2">
    <source>
        <dbReference type="ARBA" id="ARBA00023180"/>
    </source>
</evidence>
<dbReference type="GO" id="GO:0045735">
    <property type="term" value="F:nutrient reservoir activity"/>
    <property type="evidence" value="ECO:0007669"/>
    <property type="project" value="UniProtKB-KW"/>
</dbReference>
<evidence type="ECO:0000259" key="4">
    <source>
        <dbReference type="Pfam" id="PF09172"/>
    </source>
</evidence>
<dbReference type="InterPro" id="IPR001747">
    <property type="entry name" value="Vitellogenin_N"/>
</dbReference>